<sequence length="219" mass="23581">MLGNYDKHHPDLLLASSPYDGEGKKIIGIGASTGGIDAIVKILQNLPLNLPPIVITQHIPAGFSTSFAERLDEISVMKVYEVNKKMLLKSSCAYLAAGGTHLLLKRSGNEYSAEPLEGERISRHKPSVDIMFRSLNNVAGKNALGIILTGMGDDGSIGIKELHKNGAYTIAQDEASCVVFGMPKQAISRGAITEVVSLEDIPLRIIKFSQGILINNRSE</sequence>
<dbReference type="GO" id="GO:0008984">
    <property type="term" value="F:protein-glutamate methylesterase activity"/>
    <property type="evidence" value="ECO:0007669"/>
    <property type="project" value="UniProtKB-EC"/>
</dbReference>
<dbReference type="Pfam" id="PF01339">
    <property type="entry name" value="CheB_methylest"/>
    <property type="match status" value="1"/>
</dbReference>
<dbReference type="Gene3D" id="3.40.50.180">
    <property type="entry name" value="Methylesterase CheB, C-terminal domain"/>
    <property type="match status" value="1"/>
</dbReference>
<feature type="domain" description="CheB-type methylesterase" evidence="5">
    <location>
        <begin position="18"/>
        <end position="206"/>
    </location>
</feature>
<evidence type="ECO:0000256" key="3">
    <source>
        <dbReference type="ARBA" id="ARBA00048267"/>
    </source>
</evidence>
<feature type="active site" evidence="4">
    <location>
        <position position="58"/>
    </location>
</feature>
<keyword evidence="4" id="KW-0145">Chemotaxis</keyword>
<dbReference type="PANTHER" id="PTHR42872:SF6">
    <property type="entry name" value="PROTEIN-GLUTAMATE METHYLESTERASE_PROTEIN-GLUTAMINE GLUTAMINASE"/>
    <property type="match status" value="1"/>
</dbReference>
<dbReference type="PROSITE" id="PS50122">
    <property type="entry name" value="CHEB"/>
    <property type="match status" value="1"/>
</dbReference>
<dbReference type="GO" id="GO:0000156">
    <property type="term" value="F:phosphorelay response regulator activity"/>
    <property type="evidence" value="ECO:0007669"/>
    <property type="project" value="InterPro"/>
</dbReference>
<feature type="active site" evidence="4">
    <location>
        <position position="32"/>
    </location>
</feature>
<evidence type="ECO:0000313" key="6">
    <source>
        <dbReference type="EMBL" id="TLE15477.1"/>
    </source>
</evidence>
<organism evidence="6 7">
    <name type="scientific">Helicobacter apodemus</name>
    <dbReference type="NCBI Taxonomy" id="135569"/>
    <lineage>
        <taxon>Bacteria</taxon>
        <taxon>Pseudomonadati</taxon>
        <taxon>Campylobacterota</taxon>
        <taxon>Epsilonproteobacteria</taxon>
        <taxon>Campylobacterales</taxon>
        <taxon>Helicobacteraceae</taxon>
        <taxon>Helicobacter</taxon>
    </lineage>
</organism>
<keyword evidence="7" id="KW-1185">Reference proteome</keyword>
<evidence type="ECO:0000256" key="4">
    <source>
        <dbReference type="PROSITE-ProRule" id="PRU00050"/>
    </source>
</evidence>
<dbReference type="EMBL" id="JRPC02000017">
    <property type="protein sequence ID" value="TLE15477.1"/>
    <property type="molecule type" value="Genomic_DNA"/>
</dbReference>
<gene>
    <name evidence="6" type="ORF">LS72_007110</name>
</gene>
<dbReference type="PANTHER" id="PTHR42872">
    <property type="entry name" value="PROTEIN-GLUTAMATE METHYLESTERASE/PROTEIN-GLUTAMINE GLUTAMINASE"/>
    <property type="match status" value="1"/>
</dbReference>
<keyword evidence="1 4" id="KW-0378">Hydrolase</keyword>
<dbReference type="SUPFAM" id="SSF52738">
    <property type="entry name" value="Methylesterase CheB, C-terminal domain"/>
    <property type="match status" value="1"/>
</dbReference>
<accession>A0A4U8UGI0</accession>
<evidence type="ECO:0000259" key="5">
    <source>
        <dbReference type="PROSITE" id="PS50122"/>
    </source>
</evidence>
<evidence type="ECO:0000256" key="2">
    <source>
        <dbReference type="ARBA" id="ARBA00039140"/>
    </source>
</evidence>
<dbReference type="InterPro" id="IPR035909">
    <property type="entry name" value="CheB_C"/>
</dbReference>
<reference evidence="6 7" key="1">
    <citation type="journal article" date="2014" name="Genome Announc.">
        <title>Draft genome sequences of eight enterohepatic helicobacter species isolated from both laboratory and wild rodents.</title>
        <authorList>
            <person name="Sheh A."/>
            <person name="Shen Z."/>
            <person name="Fox J.G."/>
        </authorList>
    </citation>
    <scope>NUCLEOTIDE SEQUENCE [LARGE SCALE GENOMIC DNA]</scope>
    <source>
        <strain evidence="6 7">MIT-03-7007</strain>
    </source>
</reference>
<dbReference type="CDD" id="cd16432">
    <property type="entry name" value="CheB_Rec"/>
    <property type="match status" value="1"/>
</dbReference>
<name>A0A4U8UGI0_9HELI</name>
<feature type="active site" evidence="4">
    <location>
        <position position="154"/>
    </location>
</feature>
<evidence type="ECO:0000313" key="7">
    <source>
        <dbReference type="Proteomes" id="UP000029920"/>
    </source>
</evidence>
<dbReference type="InterPro" id="IPR000673">
    <property type="entry name" value="Sig_transdc_resp-reg_Me-estase"/>
</dbReference>
<proteinExistence type="predicted"/>
<dbReference type="Proteomes" id="UP000029920">
    <property type="component" value="Unassembled WGS sequence"/>
</dbReference>
<comment type="catalytic activity">
    <reaction evidence="3">
        <text>[protein]-L-glutamate 5-O-methyl ester + H2O = L-glutamyl-[protein] + methanol + H(+)</text>
        <dbReference type="Rhea" id="RHEA:23236"/>
        <dbReference type="Rhea" id="RHEA-COMP:10208"/>
        <dbReference type="Rhea" id="RHEA-COMP:10311"/>
        <dbReference type="ChEBI" id="CHEBI:15377"/>
        <dbReference type="ChEBI" id="CHEBI:15378"/>
        <dbReference type="ChEBI" id="CHEBI:17790"/>
        <dbReference type="ChEBI" id="CHEBI:29973"/>
        <dbReference type="ChEBI" id="CHEBI:82795"/>
        <dbReference type="EC" id="3.1.1.61"/>
    </reaction>
</comment>
<dbReference type="GO" id="GO:0005737">
    <property type="term" value="C:cytoplasm"/>
    <property type="evidence" value="ECO:0007669"/>
    <property type="project" value="InterPro"/>
</dbReference>
<protein>
    <recommendedName>
        <fullName evidence="2">protein-glutamate methylesterase</fullName>
        <ecNumber evidence="2">3.1.1.61</ecNumber>
    </recommendedName>
</protein>
<dbReference type="EC" id="3.1.1.61" evidence="2"/>
<evidence type="ECO:0000256" key="1">
    <source>
        <dbReference type="ARBA" id="ARBA00022801"/>
    </source>
</evidence>
<dbReference type="AlphaFoldDB" id="A0A4U8UGI0"/>
<dbReference type="GO" id="GO:0006935">
    <property type="term" value="P:chemotaxis"/>
    <property type="evidence" value="ECO:0007669"/>
    <property type="project" value="UniProtKB-UniRule"/>
</dbReference>
<comment type="caution">
    <text evidence="6">The sequence shown here is derived from an EMBL/GenBank/DDBJ whole genome shotgun (WGS) entry which is preliminary data.</text>
</comment>